<proteinExistence type="predicted"/>
<dbReference type="Pfam" id="PF05099">
    <property type="entry name" value="TerB"/>
    <property type="match status" value="1"/>
</dbReference>
<dbReference type="EMBL" id="JADEWZ010000008">
    <property type="protein sequence ID" value="MBE9115695.1"/>
    <property type="molecule type" value="Genomic_DNA"/>
</dbReference>
<comment type="caution">
    <text evidence="2">The sequence shown here is derived from an EMBL/GenBank/DDBJ whole genome shotgun (WGS) entry which is preliminary data.</text>
</comment>
<sequence>MDSKTKTKKIFRILMGAAWIDGIIQVEEREYLRRMATEQGIADDPEIQSLLSEIKQVSAEECYRWLEEYLGNDRTEADYQELLESLSALIYSDGEVDTQEAKLLAKVQLLDPTQDTPTSAFDKMLRTIQKLYRKGLENVK</sequence>
<evidence type="ECO:0000313" key="3">
    <source>
        <dbReference type="Proteomes" id="UP000654482"/>
    </source>
</evidence>
<keyword evidence="3" id="KW-1185">Reference proteome</keyword>
<evidence type="ECO:0000259" key="1">
    <source>
        <dbReference type="Pfam" id="PF05099"/>
    </source>
</evidence>
<dbReference type="SUPFAM" id="SSF158682">
    <property type="entry name" value="TerB-like"/>
    <property type="match status" value="1"/>
</dbReference>
<dbReference type="CDD" id="cd07177">
    <property type="entry name" value="terB_like"/>
    <property type="match status" value="1"/>
</dbReference>
<feature type="domain" description="Co-chaperone DjlA N-terminal" evidence="1">
    <location>
        <begin position="14"/>
        <end position="108"/>
    </location>
</feature>
<name>A0A8J7J9N6_9CYAN</name>
<gene>
    <name evidence="2" type="ORF">IQ249_07280</name>
</gene>
<dbReference type="AlphaFoldDB" id="A0A8J7J9N6"/>
<dbReference type="InterPro" id="IPR029024">
    <property type="entry name" value="TerB-like"/>
</dbReference>
<accession>A0A8J7J9N6</accession>
<dbReference type="RefSeq" id="WP_194028784.1">
    <property type="nucleotide sequence ID" value="NZ_JADEWZ010000008.1"/>
</dbReference>
<dbReference type="InterPro" id="IPR007791">
    <property type="entry name" value="DjlA_N"/>
</dbReference>
<organism evidence="2 3">
    <name type="scientific">Lusitaniella coriacea LEGE 07157</name>
    <dbReference type="NCBI Taxonomy" id="945747"/>
    <lineage>
        <taxon>Bacteria</taxon>
        <taxon>Bacillati</taxon>
        <taxon>Cyanobacteriota</taxon>
        <taxon>Cyanophyceae</taxon>
        <taxon>Spirulinales</taxon>
        <taxon>Lusitaniellaceae</taxon>
        <taxon>Lusitaniella</taxon>
    </lineage>
</organism>
<evidence type="ECO:0000313" key="2">
    <source>
        <dbReference type="EMBL" id="MBE9115695.1"/>
    </source>
</evidence>
<dbReference type="Proteomes" id="UP000654482">
    <property type="component" value="Unassembled WGS sequence"/>
</dbReference>
<reference evidence="2" key="1">
    <citation type="submission" date="2020-10" db="EMBL/GenBank/DDBJ databases">
        <authorList>
            <person name="Castelo-Branco R."/>
            <person name="Eusebio N."/>
            <person name="Adriana R."/>
            <person name="Vieira A."/>
            <person name="Brugerolle De Fraissinette N."/>
            <person name="Rezende De Castro R."/>
            <person name="Schneider M.P."/>
            <person name="Vasconcelos V."/>
            <person name="Leao P.N."/>
        </authorList>
    </citation>
    <scope>NUCLEOTIDE SEQUENCE</scope>
    <source>
        <strain evidence="2">LEGE 07157</strain>
    </source>
</reference>
<dbReference type="Gene3D" id="1.10.3680.10">
    <property type="entry name" value="TerB-like"/>
    <property type="match status" value="1"/>
</dbReference>
<protein>
    <submittedName>
        <fullName evidence="2">TerB family tellurite resistance protein</fullName>
    </submittedName>
</protein>